<dbReference type="InterPro" id="IPR017871">
    <property type="entry name" value="ABC_transporter-like_CS"/>
</dbReference>
<keyword evidence="2" id="KW-1003">Cell membrane</keyword>
<dbReference type="InterPro" id="IPR003593">
    <property type="entry name" value="AAA+_ATPase"/>
</dbReference>
<keyword evidence="9" id="KW-1185">Reference proteome</keyword>
<keyword evidence="6" id="KW-0472">Membrane</keyword>
<dbReference type="GO" id="GO:0005524">
    <property type="term" value="F:ATP binding"/>
    <property type="evidence" value="ECO:0007669"/>
    <property type="project" value="UniProtKB-KW"/>
</dbReference>
<dbReference type="Pfam" id="PF00005">
    <property type="entry name" value="ABC_tran"/>
    <property type="match status" value="1"/>
</dbReference>
<feature type="domain" description="ABC transporter" evidence="7">
    <location>
        <begin position="3"/>
        <end position="216"/>
    </location>
</feature>
<sequence length="248" mass="26507">MLELASNVSRRFGDQRVLDGLDLTVGEGEVVALLGRSGSGKSTLLRLLAKLDEPDAGRVAVPDAVAVVFQEPRLFPWLSVLDNVTIGLPDTSSAAGLDALAEVGLADKSHAWPLTLSGGEAQRVALARALVRQPRLMLFDEPFGALDALTRIAMHQLVVRLWERHAATVVLVTHDVDEAVLLADRVLVLDAGRIAHAIEITRDADGAVPGPELLARRADLLTLLGVEQHGTLRRTPRAARSVDTATTV</sequence>
<dbReference type="InterPro" id="IPR003439">
    <property type="entry name" value="ABC_transporter-like_ATP-bd"/>
</dbReference>
<dbReference type="Proteomes" id="UP001219605">
    <property type="component" value="Chromosome"/>
</dbReference>
<gene>
    <name evidence="8" type="ORF">PVK37_28760</name>
</gene>
<proteinExistence type="predicted"/>
<evidence type="ECO:0000256" key="2">
    <source>
        <dbReference type="ARBA" id="ARBA00022475"/>
    </source>
</evidence>
<dbReference type="Gene3D" id="3.40.50.300">
    <property type="entry name" value="P-loop containing nucleotide triphosphate hydrolases"/>
    <property type="match status" value="1"/>
</dbReference>
<evidence type="ECO:0000256" key="4">
    <source>
        <dbReference type="ARBA" id="ARBA00022840"/>
    </source>
</evidence>
<reference evidence="8 9" key="1">
    <citation type="submission" date="2023-02" db="EMBL/GenBank/DDBJ databases">
        <authorList>
            <person name="Mo P."/>
        </authorList>
    </citation>
    <scope>NUCLEOTIDE SEQUENCE [LARGE SCALE GENOMIC DNA]</scope>
    <source>
        <strain evidence="8 9">HUAS 3</strain>
    </source>
</reference>
<evidence type="ECO:0000256" key="5">
    <source>
        <dbReference type="ARBA" id="ARBA00022967"/>
    </source>
</evidence>
<evidence type="ECO:0000313" key="8">
    <source>
        <dbReference type="EMBL" id="WDZ84388.1"/>
    </source>
</evidence>
<dbReference type="RefSeq" id="WP_275030950.1">
    <property type="nucleotide sequence ID" value="NZ_CP118615.1"/>
</dbReference>
<keyword evidence="5" id="KW-1278">Translocase</keyword>
<organism evidence="8 9">
    <name type="scientific">Micromonospora cathayae</name>
    <dbReference type="NCBI Taxonomy" id="3028804"/>
    <lineage>
        <taxon>Bacteria</taxon>
        <taxon>Bacillati</taxon>
        <taxon>Actinomycetota</taxon>
        <taxon>Actinomycetes</taxon>
        <taxon>Micromonosporales</taxon>
        <taxon>Micromonosporaceae</taxon>
        <taxon>Micromonospora</taxon>
    </lineage>
</organism>
<evidence type="ECO:0000256" key="1">
    <source>
        <dbReference type="ARBA" id="ARBA00022448"/>
    </source>
</evidence>
<dbReference type="EMBL" id="CP118615">
    <property type="protein sequence ID" value="WDZ84388.1"/>
    <property type="molecule type" value="Genomic_DNA"/>
</dbReference>
<name>A0ABY7ZNE7_9ACTN</name>
<dbReference type="PANTHER" id="PTHR42788">
    <property type="entry name" value="TAURINE IMPORT ATP-BINDING PROTEIN-RELATED"/>
    <property type="match status" value="1"/>
</dbReference>
<dbReference type="PROSITE" id="PS00211">
    <property type="entry name" value="ABC_TRANSPORTER_1"/>
    <property type="match status" value="1"/>
</dbReference>
<dbReference type="PROSITE" id="PS50893">
    <property type="entry name" value="ABC_TRANSPORTER_2"/>
    <property type="match status" value="1"/>
</dbReference>
<dbReference type="InterPro" id="IPR050166">
    <property type="entry name" value="ABC_transporter_ATP-bind"/>
</dbReference>
<dbReference type="PANTHER" id="PTHR42788:SF17">
    <property type="entry name" value="ALIPHATIC SULFONATES IMPORT ATP-BINDING PROTEIN SSUB"/>
    <property type="match status" value="1"/>
</dbReference>
<evidence type="ECO:0000256" key="3">
    <source>
        <dbReference type="ARBA" id="ARBA00022741"/>
    </source>
</evidence>
<evidence type="ECO:0000313" key="9">
    <source>
        <dbReference type="Proteomes" id="UP001219605"/>
    </source>
</evidence>
<keyword evidence="4 8" id="KW-0067">ATP-binding</keyword>
<dbReference type="SMART" id="SM00382">
    <property type="entry name" value="AAA"/>
    <property type="match status" value="1"/>
</dbReference>
<keyword evidence="3" id="KW-0547">Nucleotide-binding</keyword>
<dbReference type="SUPFAM" id="SSF52540">
    <property type="entry name" value="P-loop containing nucleoside triphosphate hydrolases"/>
    <property type="match status" value="1"/>
</dbReference>
<evidence type="ECO:0000259" key="7">
    <source>
        <dbReference type="PROSITE" id="PS50893"/>
    </source>
</evidence>
<accession>A0ABY7ZNE7</accession>
<keyword evidence="1" id="KW-0813">Transport</keyword>
<evidence type="ECO:0000256" key="6">
    <source>
        <dbReference type="ARBA" id="ARBA00023136"/>
    </source>
</evidence>
<dbReference type="InterPro" id="IPR027417">
    <property type="entry name" value="P-loop_NTPase"/>
</dbReference>
<protein>
    <submittedName>
        <fullName evidence="8">ABC transporter ATP-binding protein</fullName>
    </submittedName>
</protein>